<protein>
    <recommendedName>
        <fullName evidence="2">histidine kinase</fullName>
        <ecNumber evidence="2">2.7.13.3</ecNumber>
    </recommendedName>
</protein>
<dbReference type="GO" id="GO:0005524">
    <property type="term" value="F:ATP binding"/>
    <property type="evidence" value="ECO:0007669"/>
    <property type="project" value="UniProtKB-KW"/>
</dbReference>
<sequence length="385" mass="40312">MSHRPLGRAHPQYIDLAFALTLAPAVIDFLVQSAWSLLPPPWLGALNLLAVVGLWFVLRWDRRRPVVGVALAILFVLVALALGLTASAGMHLFVPLLGFANLSFVIGPRVTTLAVGGVVLLLSVTQWLVFDGEPGTVLGTGLLMTAGGGLAVALGATAARAEGERDEALALAARIRKLTLAEERARMSREMHDSVGHHLTVATMSLGNASLLRGGDEEGAWTQIEGARSSVERALSETRLWVRALRPTSLDERGLVGALRALTSSSGGIDVRLDVEGPADELAAEAALTLYRAAQEGVANAVRHAGAKRVSVAVRVDGTATELLVVDDGVPAHEVVEGFGLSALRERAVALGGTMTLTPGSPDRPGTTLRVHVPSHDIDATGRAG</sequence>
<dbReference type="InterPro" id="IPR050482">
    <property type="entry name" value="Sensor_HK_TwoCompSys"/>
</dbReference>
<evidence type="ECO:0000256" key="6">
    <source>
        <dbReference type="ARBA" id="ARBA00022777"/>
    </source>
</evidence>
<dbReference type="Gene3D" id="3.30.565.10">
    <property type="entry name" value="Histidine kinase-like ATPase, C-terminal domain"/>
    <property type="match status" value="1"/>
</dbReference>
<evidence type="ECO:0000256" key="8">
    <source>
        <dbReference type="ARBA" id="ARBA00023012"/>
    </source>
</evidence>
<keyword evidence="9" id="KW-1133">Transmembrane helix</keyword>
<keyword evidence="5" id="KW-0547">Nucleotide-binding</keyword>
<dbReference type="CDD" id="cd16917">
    <property type="entry name" value="HATPase_UhpB-NarQ-NarX-like"/>
    <property type="match status" value="1"/>
</dbReference>
<dbReference type="SMART" id="SM00387">
    <property type="entry name" value="HATPase_c"/>
    <property type="match status" value="1"/>
</dbReference>
<dbReference type="Proteomes" id="UP000467240">
    <property type="component" value="Unassembled WGS sequence"/>
</dbReference>
<evidence type="ECO:0000256" key="4">
    <source>
        <dbReference type="ARBA" id="ARBA00022679"/>
    </source>
</evidence>
<feature type="transmembrane region" description="Helical" evidence="9">
    <location>
        <begin position="65"/>
        <end position="82"/>
    </location>
</feature>
<dbReference type="Gene3D" id="1.20.5.1930">
    <property type="match status" value="1"/>
</dbReference>
<feature type="transmembrane region" description="Helical" evidence="9">
    <location>
        <begin position="41"/>
        <end position="58"/>
    </location>
</feature>
<keyword evidence="6 11" id="KW-0418">Kinase</keyword>
<dbReference type="RefSeq" id="WP_158040505.1">
    <property type="nucleotide sequence ID" value="NZ_JACCFV010000001.1"/>
</dbReference>
<keyword evidence="3" id="KW-0597">Phosphoprotein</keyword>
<keyword evidence="12" id="KW-1185">Reference proteome</keyword>
<dbReference type="EMBL" id="WBJZ01000009">
    <property type="protein sequence ID" value="KAB1657340.1"/>
    <property type="molecule type" value="Genomic_DNA"/>
</dbReference>
<evidence type="ECO:0000259" key="10">
    <source>
        <dbReference type="SMART" id="SM00387"/>
    </source>
</evidence>
<dbReference type="Pfam" id="PF02518">
    <property type="entry name" value="HATPase_c"/>
    <property type="match status" value="1"/>
</dbReference>
<dbReference type="PANTHER" id="PTHR24421:SF10">
    <property type="entry name" value="NITRATE_NITRITE SENSOR PROTEIN NARQ"/>
    <property type="match status" value="1"/>
</dbReference>
<feature type="transmembrane region" description="Helical" evidence="9">
    <location>
        <begin position="136"/>
        <end position="156"/>
    </location>
</feature>
<proteinExistence type="predicted"/>
<dbReference type="Pfam" id="PF07730">
    <property type="entry name" value="HisKA_3"/>
    <property type="match status" value="1"/>
</dbReference>
<comment type="catalytic activity">
    <reaction evidence="1">
        <text>ATP + protein L-histidine = ADP + protein N-phospho-L-histidine.</text>
        <dbReference type="EC" id="2.7.13.3"/>
    </reaction>
</comment>
<dbReference type="GO" id="GO:0046983">
    <property type="term" value="F:protein dimerization activity"/>
    <property type="evidence" value="ECO:0007669"/>
    <property type="project" value="InterPro"/>
</dbReference>
<gene>
    <name evidence="11" type="ORF">F8O01_08875</name>
</gene>
<evidence type="ECO:0000256" key="7">
    <source>
        <dbReference type="ARBA" id="ARBA00022840"/>
    </source>
</evidence>
<evidence type="ECO:0000256" key="1">
    <source>
        <dbReference type="ARBA" id="ARBA00000085"/>
    </source>
</evidence>
<evidence type="ECO:0000256" key="5">
    <source>
        <dbReference type="ARBA" id="ARBA00022741"/>
    </source>
</evidence>
<dbReference type="GO" id="GO:0016020">
    <property type="term" value="C:membrane"/>
    <property type="evidence" value="ECO:0007669"/>
    <property type="project" value="InterPro"/>
</dbReference>
<comment type="caution">
    <text evidence="11">The sequence shown here is derived from an EMBL/GenBank/DDBJ whole genome shotgun (WGS) entry which is preliminary data.</text>
</comment>
<evidence type="ECO:0000313" key="12">
    <source>
        <dbReference type="Proteomes" id="UP000467240"/>
    </source>
</evidence>
<evidence type="ECO:0000256" key="3">
    <source>
        <dbReference type="ARBA" id="ARBA00022553"/>
    </source>
</evidence>
<dbReference type="InterPro" id="IPR003594">
    <property type="entry name" value="HATPase_dom"/>
</dbReference>
<organism evidence="11 12">
    <name type="scientific">Pseudoclavibacter chungangensis</name>
    <dbReference type="NCBI Taxonomy" id="587635"/>
    <lineage>
        <taxon>Bacteria</taxon>
        <taxon>Bacillati</taxon>
        <taxon>Actinomycetota</taxon>
        <taxon>Actinomycetes</taxon>
        <taxon>Micrococcales</taxon>
        <taxon>Microbacteriaceae</taxon>
        <taxon>Pseudoclavibacter</taxon>
    </lineage>
</organism>
<evidence type="ECO:0000256" key="2">
    <source>
        <dbReference type="ARBA" id="ARBA00012438"/>
    </source>
</evidence>
<evidence type="ECO:0000313" key="11">
    <source>
        <dbReference type="EMBL" id="KAB1657340.1"/>
    </source>
</evidence>
<reference evidence="11 12" key="1">
    <citation type="submission" date="2019-09" db="EMBL/GenBank/DDBJ databases">
        <title>Phylogeny of genus Pseudoclavibacter and closely related genus.</title>
        <authorList>
            <person name="Li Y."/>
        </authorList>
    </citation>
    <scope>NUCLEOTIDE SEQUENCE [LARGE SCALE GENOMIC DNA]</scope>
    <source>
        <strain evidence="11 12">DSM 23821</strain>
    </source>
</reference>
<dbReference type="AlphaFoldDB" id="A0A7J5BSQ0"/>
<accession>A0A7J5BSQ0</accession>
<keyword evidence="8" id="KW-0902">Two-component regulatory system</keyword>
<dbReference type="OrthoDB" id="144293at2"/>
<name>A0A7J5BSQ0_9MICO</name>
<keyword evidence="9" id="KW-0812">Transmembrane</keyword>
<dbReference type="InterPro" id="IPR036890">
    <property type="entry name" value="HATPase_C_sf"/>
</dbReference>
<evidence type="ECO:0000256" key="9">
    <source>
        <dbReference type="SAM" id="Phobius"/>
    </source>
</evidence>
<dbReference type="PANTHER" id="PTHR24421">
    <property type="entry name" value="NITRATE/NITRITE SENSOR PROTEIN NARX-RELATED"/>
    <property type="match status" value="1"/>
</dbReference>
<dbReference type="EC" id="2.7.13.3" evidence="2"/>
<keyword evidence="4" id="KW-0808">Transferase</keyword>
<feature type="domain" description="Histidine kinase/HSP90-like ATPase" evidence="10">
    <location>
        <begin position="285"/>
        <end position="377"/>
    </location>
</feature>
<dbReference type="SUPFAM" id="SSF55874">
    <property type="entry name" value="ATPase domain of HSP90 chaperone/DNA topoisomerase II/histidine kinase"/>
    <property type="match status" value="1"/>
</dbReference>
<keyword evidence="9" id="KW-0472">Membrane</keyword>
<dbReference type="GO" id="GO:0000155">
    <property type="term" value="F:phosphorelay sensor kinase activity"/>
    <property type="evidence" value="ECO:0007669"/>
    <property type="project" value="InterPro"/>
</dbReference>
<keyword evidence="7" id="KW-0067">ATP-binding</keyword>
<feature type="transmembrane region" description="Helical" evidence="9">
    <location>
        <begin position="12"/>
        <end position="35"/>
    </location>
</feature>
<dbReference type="InterPro" id="IPR011712">
    <property type="entry name" value="Sig_transdc_His_kin_sub3_dim/P"/>
</dbReference>
<feature type="transmembrane region" description="Helical" evidence="9">
    <location>
        <begin position="113"/>
        <end position="130"/>
    </location>
</feature>